<dbReference type="AlphaFoldDB" id="A0A160MF76"/>
<keyword evidence="2 3" id="KW-0378">Hydrolase</keyword>
<gene>
    <name evidence="5" type="ORF">A361_22795</name>
</gene>
<dbReference type="Pfam" id="PF00293">
    <property type="entry name" value="NUDIX"/>
    <property type="match status" value="1"/>
</dbReference>
<evidence type="ECO:0000256" key="3">
    <source>
        <dbReference type="RuleBase" id="RU003476"/>
    </source>
</evidence>
<dbReference type="EMBL" id="CP015506">
    <property type="protein sequence ID" value="AND41872.1"/>
    <property type="molecule type" value="Genomic_DNA"/>
</dbReference>
<sequence>METFLDANGGEVRFSFNKRAFGTEPRHVLVICRYGDQWLLTNHKKRGWEFPGGKREQGESLDEAARREVYEETGADLKDLHFIGEYEVNFGTERFVKAIFFAEVESLNKKEQYFETDGPILTEGNMLEDRWNSQYSFIMKDKVIENCLEKIMKEK</sequence>
<evidence type="ECO:0000313" key="6">
    <source>
        <dbReference type="Proteomes" id="UP000077856"/>
    </source>
</evidence>
<dbReference type="PRINTS" id="PR00502">
    <property type="entry name" value="NUDIXFAMILY"/>
</dbReference>
<evidence type="ECO:0000313" key="5">
    <source>
        <dbReference type="EMBL" id="AND41872.1"/>
    </source>
</evidence>
<organism evidence="5 6">
    <name type="scientific">Cytobacillus oceanisediminis 2691</name>
    <dbReference type="NCBI Taxonomy" id="1196031"/>
    <lineage>
        <taxon>Bacteria</taxon>
        <taxon>Bacillati</taxon>
        <taxon>Bacillota</taxon>
        <taxon>Bacilli</taxon>
        <taxon>Bacillales</taxon>
        <taxon>Bacillaceae</taxon>
        <taxon>Cytobacillus</taxon>
    </lineage>
</organism>
<reference evidence="5 6" key="1">
    <citation type="submission" date="2016-04" db="EMBL/GenBank/DDBJ databases">
        <title>Complete genome sequence of Bacillus oceanisediminis strain 2691.</title>
        <authorList>
            <person name="Jeong H."/>
            <person name="Kim H.J."/>
            <person name="Lee D.-W."/>
        </authorList>
    </citation>
    <scope>NUCLEOTIDE SEQUENCE [LARGE SCALE GENOMIC DNA]</scope>
    <source>
        <strain evidence="5 6">2691</strain>
    </source>
</reference>
<dbReference type="SUPFAM" id="SSF55811">
    <property type="entry name" value="Nudix"/>
    <property type="match status" value="1"/>
</dbReference>
<dbReference type="RefSeq" id="WP_019383006.1">
    <property type="nucleotide sequence ID" value="NZ_CP015506.1"/>
</dbReference>
<evidence type="ECO:0000259" key="4">
    <source>
        <dbReference type="PROSITE" id="PS51462"/>
    </source>
</evidence>
<dbReference type="PANTHER" id="PTHR43046:SF14">
    <property type="entry name" value="MUTT_NUDIX FAMILY PROTEIN"/>
    <property type="match status" value="1"/>
</dbReference>
<evidence type="ECO:0000256" key="2">
    <source>
        <dbReference type="ARBA" id="ARBA00022801"/>
    </source>
</evidence>
<accession>A0A160MF76</accession>
<dbReference type="PROSITE" id="PS00893">
    <property type="entry name" value="NUDIX_BOX"/>
    <property type="match status" value="1"/>
</dbReference>
<dbReference type="NCBIfam" id="TIGR02705">
    <property type="entry name" value="nudix_YtkD"/>
    <property type="match status" value="1"/>
</dbReference>
<comment type="similarity">
    <text evidence="3">Belongs to the Nudix hydrolase family.</text>
</comment>
<dbReference type="GO" id="GO:0016787">
    <property type="term" value="F:hydrolase activity"/>
    <property type="evidence" value="ECO:0007669"/>
    <property type="project" value="UniProtKB-KW"/>
</dbReference>
<dbReference type="PANTHER" id="PTHR43046">
    <property type="entry name" value="GDP-MANNOSE MANNOSYL HYDROLASE"/>
    <property type="match status" value="1"/>
</dbReference>
<evidence type="ECO:0000256" key="1">
    <source>
        <dbReference type="ARBA" id="ARBA00001946"/>
    </source>
</evidence>
<name>A0A160MF76_9BACI</name>
<dbReference type="InterPro" id="IPR020476">
    <property type="entry name" value="Nudix_hydrolase"/>
</dbReference>
<dbReference type="InterPro" id="IPR014078">
    <property type="entry name" value="Nudix_YtkD"/>
</dbReference>
<dbReference type="InterPro" id="IPR020084">
    <property type="entry name" value="NUDIX_hydrolase_CS"/>
</dbReference>
<proteinExistence type="inferred from homology"/>
<dbReference type="STRING" id="1196031.A361_22795"/>
<dbReference type="CDD" id="cd04665">
    <property type="entry name" value="NUDIX_RppH"/>
    <property type="match status" value="1"/>
</dbReference>
<dbReference type="eggNOG" id="COG0494">
    <property type="taxonomic scope" value="Bacteria"/>
</dbReference>
<comment type="cofactor">
    <cofactor evidence="1">
        <name>Mg(2+)</name>
        <dbReference type="ChEBI" id="CHEBI:18420"/>
    </cofactor>
</comment>
<dbReference type="Gene3D" id="3.90.79.10">
    <property type="entry name" value="Nucleoside Triphosphate Pyrophosphohydrolase"/>
    <property type="match status" value="1"/>
</dbReference>
<feature type="domain" description="Nudix hydrolase" evidence="4">
    <location>
        <begin position="11"/>
        <end position="145"/>
    </location>
</feature>
<dbReference type="PROSITE" id="PS51462">
    <property type="entry name" value="NUDIX"/>
    <property type="match status" value="1"/>
</dbReference>
<dbReference type="InterPro" id="IPR015797">
    <property type="entry name" value="NUDIX_hydrolase-like_dom_sf"/>
</dbReference>
<dbReference type="KEGG" id="bon:A361_22795"/>
<dbReference type="Proteomes" id="UP000077856">
    <property type="component" value="Chromosome"/>
</dbReference>
<dbReference type="InterPro" id="IPR000086">
    <property type="entry name" value="NUDIX_hydrolase_dom"/>
</dbReference>
<protein>
    <submittedName>
        <fullName evidence="5">Nucleoside triphosphatase YtkD</fullName>
    </submittedName>
</protein>